<evidence type="ECO:0000313" key="2">
    <source>
        <dbReference type="Proteomes" id="UP001286313"/>
    </source>
</evidence>
<gene>
    <name evidence="1" type="ORF">Pcinc_009324</name>
</gene>
<proteinExistence type="predicted"/>
<accession>A0AAE1G729</accession>
<protein>
    <submittedName>
        <fullName evidence="1">Uncharacterized protein</fullName>
    </submittedName>
</protein>
<evidence type="ECO:0000313" key="1">
    <source>
        <dbReference type="EMBL" id="KAK3886526.1"/>
    </source>
</evidence>
<name>A0AAE1G729_PETCI</name>
<dbReference type="Proteomes" id="UP001286313">
    <property type="component" value="Unassembled WGS sequence"/>
</dbReference>
<dbReference type="AlphaFoldDB" id="A0AAE1G729"/>
<comment type="caution">
    <text evidence="1">The sequence shown here is derived from an EMBL/GenBank/DDBJ whole genome shotgun (WGS) entry which is preliminary data.</text>
</comment>
<sequence>MFVCQQDYAENNWVNLNIVLKRRDKNYNTSSFIVAVVGALVTLEVCNRKVTGSHEWVPSLPCHSFFTHDDLCHIQYAVPFCHCFHSGTSFDYIPNCSHVWISHG</sequence>
<dbReference type="EMBL" id="JAWQEG010000692">
    <property type="protein sequence ID" value="KAK3886526.1"/>
    <property type="molecule type" value="Genomic_DNA"/>
</dbReference>
<keyword evidence="2" id="KW-1185">Reference proteome</keyword>
<reference evidence="1" key="1">
    <citation type="submission" date="2023-10" db="EMBL/GenBank/DDBJ databases">
        <title>Genome assemblies of two species of porcelain crab, Petrolisthes cinctipes and Petrolisthes manimaculis (Anomura: Porcellanidae).</title>
        <authorList>
            <person name="Angst P."/>
        </authorList>
    </citation>
    <scope>NUCLEOTIDE SEQUENCE</scope>
    <source>
        <strain evidence="1">PB745_01</strain>
        <tissue evidence="1">Gill</tissue>
    </source>
</reference>
<organism evidence="1 2">
    <name type="scientific">Petrolisthes cinctipes</name>
    <name type="common">Flat porcelain crab</name>
    <dbReference type="NCBI Taxonomy" id="88211"/>
    <lineage>
        <taxon>Eukaryota</taxon>
        <taxon>Metazoa</taxon>
        <taxon>Ecdysozoa</taxon>
        <taxon>Arthropoda</taxon>
        <taxon>Crustacea</taxon>
        <taxon>Multicrustacea</taxon>
        <taxon>Malacostraca</taxon>
        <taxon>Eumalacostraca</taxon>
        <taxon>Eucarida</taxon>
        <taxon>Decapoda</taxon>
        <taxon>Pleocyemata</taxon>
        <taxon>Anomura</taxon>
        <taxon>Galatheoidea</taxon>
        <taxon>Porcellanidae</taxon>
        <taxon>Petrolisthes</taxon>
    </lineage>
</organism>